<dbReference type="InterPro" id="IPR011333">
    <property type="entry name" value="SKP1/BTB/POZ_sf"/>
</dbReference>
<dbReference type="AlphaFoldDB" id="A0A553PCU9"/>
<feature type="compositionally biased region" description="Basic and acidic residues" evidence="1">
    <location>
        <begin position="202"/>
        <end position="212"/>
    </location>
</feature>
<comment type="caution">
    <text evidence="3">The sequence shown here is derived from an EMBL/GenBank/DDBJ whole genome shotgun (WGS) entry which is preliminary data.</text>
</comment>
<feature type="region of interest" description="Disordered" evidence="1">
    <location>
        <begin position="380"/>
        <end position="539"/>
    </location>
</feature>
<feature type="region of interest" description="Disordered" evidence="1">
    <location>
        <begin position="1"/>
        <end position="22"/>
    </location>
</feature>
<sequence>MKRRSAPRGSRPRTLGSDPPALARQCAPNHFTELGRTLDRLRAHEDWADLHLICQPDDQDPKTGLTRTLHAHRALFMATSPLLSQCFEQAHQQAPGCPLYVTLVGVDPDLVEKMLECLYVGHTTLQKSEERQALNGVWHSLGLTRCRLSLDDDDVVEIPAPSPPSPRPSSRASYSPSSPSESSLTPPTKLSPRKTGPRSKAKGTEKKADRVSPDAAPTESELKAKARRSISRVTLDRVDQSSDREVQRLYEQASAAEAKSKTPVPQKRRIAETSDKKANIPKKMKADETSSEYDSDEVQARRKEALISKRSASAQRKPMPPPRNRRSAATAMATSSGRDPSQDRKAQEPQVVVRGVPKMWNCYCGRKFLTEASLQLHEAKFHGESTESDETPSDHDEVTESDQVVKTSARNGKKKSSAKIRQERRQSRRSSSSNSDWSEDEVSRSVRKPTSHERKLGKNNEAPSANSNGALRSKSSSTDLPIQAQMAKAPEEPNKKRRRDSADAGQSDEVVPEHTTGSDQSKETLPSPVVFNDSDSDDFLGKSYESGVMKSFDELFNEAQEPKQ</sequence>
<keyword evidence="4" id="KW-1185">Reference proteome</keyword>
<gene>
    <name evidence="3" type="ORF">TCAL_00725</name>
</gene>
<dbReference type="SUPFAM" id="SSF54695">
    <property type="entry name" value="POZ domain"/>
    <property type="match status" value="1"/>
</dbReference>
<feature type="region of interest" description="Disordered" evidence="1">
    <location>
        <begin position="155"/>
        <end position="356"/>
    </location>
</feature>
<protein>
    <recommendedName>
        <fullName evidence="2">BTB domain-containing protein</fullName>
    </recommendedName>
</protein>
<feature type="compositionally biased region" description="Low complexity" evidence="1">
    <location>
        <begin position="168"/>
        <end position="190"/>
    </location>
</feature>
<dbReference type="Proteomes" id="UP000318571">
    <property type="component" value="Chromosome 2"/>
</dbReference>
<dbReference type="Gene3D" id="3.30.710.10">
    <property type="entry name" value="Potassium Channel Kv1.1, Chain A"/>
    <property type="match status" value="1"/>
</dbReference>
<feature type="compositionally biased region" description="Low complexity" evidence="1">
    <location>
        <begin position="327"/>
        <end position="336"/>
    </location>
</feature>
<dbReference type="EMBL" id="VCGU01000005">
    <property type="protein sequence ID" value="TRY75509.1"/>
    <property type="molecule type" value="Genomic_DNA"/>
</dbReference>
<evidence type="ECO:0000313" key="3">
    <source>
        <dbReference type="EMBL" id="TRY75509.1"/>
    </source>
</evidence>
<dbReference type="InterPro" id="IPR000210">
    <property type="entry name" value="BTB/POZ_dom"/>
</dbReference>
<evidence type="ECO:0000313" key="4">
    <source>
        <dbReference type="Proteomes" id="UP000318571"/>
    </source>
</evidence>
<feature type="compositionally biased region" description="Basic residues" evidence="1">
    <location>
        <begin position="191"/>
        <end position="201"/>
    </location>
</feature>
<name>A0A553PCU9_TIGCA</name>
<dbReference type="PROSITE" id="PS50097">
    <property type="entry name" value="BTB"/>
    <property type="match status" value="1"/>
</dbReference>
<accession>A0A553PCU9</accession>
<evidence type="ECO:0000256" key="1">
    <source>
        <dbReference type="SAM" id="MobiDB-lite"/>
    </source>
</evidence>
<feature type="compositionally biased region" description="Polar residues" evidence="1">
    <location>
        <begin position="461"/>
        <end position="480"/>
    </location>
</feature>
<dbReference type="Pfam" id="PF00651">
    <property type="entry name" value="BTB"/>
    <property type="match status" value="1"/>
</dbReference>
<feature type="compositionally biased region" description="Basic and acidic residues" evidence="1">
    <location>
        <begin position="269"/>
        <end position="288"/>
    </location>
</feature>
<feature type="compositionally biased region" description="Polar residues" evidence="1">
    <location>
        <begin position="401"/>
        <end position="410"/>
    </location>
</feature>
<proteinExistence type="predicted"/>
<reference evidence="3 4" key="1">
    <citation type="journal article" date="2018" name="Nat. Ecol. Evol.">
        <title>Genomic signatures of mitonuclear coevolution across populations of Tigriopus californicus.</title>
        <authorList>
            <person name="Barreto F.S."/>
            <person name="Watson E.T."/>
            <person name="Lima T.G."/>
            <person name="Willett C.S."/>
            <person name="Edmands S."/>
            <person name="Li W."/>
            <person name="Burton R.S."/>
        </authorList>
    </citation>
    <scope>NUCLEOTIDE SEQUENCE [LARGE SCALE GENOMIC DNA]</scope>
    <source>
        <strain evidence="3 4">San Diego</strain>
    </source>
</reference>
<feature type="domain" description="BTB" evidence="2">
    <location>
        <begin position="48"/>
        <end position="127"/>
    </location>
</feature>
<organism evidence="3 4">
    <name type="scientific">Tigriopus californicus</name>
    <name type="common">Marine copepod</name>
    <dbReference type="NCBI Taxonomy" id="6832"/>
    <lineage>
        <taxon>Eukaryota</taxon>
        <taxon>Metazoa</taxon>
        <taxon>Ecdysozoa</taxon>
        <taxon>Arthropoda</taxon>
        <taxon>Crustacea</taxon>
        <taxon>Multicrustacea</taxon>
        <taxon>Hexanauplia</taxon>
        <taxon>Copepoda</taxon>
        <taxon>Harpacticoida</taxon>
        <taxon>Harpacticidae</taxon>
        <taxon>Tigriopus</taxon>
    </lineage>
</organism>
<feature type="compositionally biased region" description="Basic and acidic residues" evidence="1">
    <location>
        <begin position="234"/>
        <end position="248"/>
    </location>
</feature>
<evidence type="ECO:0000259" key="2">
    <source>
        <dbReference type="PROSITE" id="PS50097"/>
    </source>
</evidence>
<feature type="compositionally biased region" description="Basic and acidic residues" evidence="1">
    <location>
        <begin position="298"/>
        <end position="307"/>
    </location>
</feature>